<dbReference type="EMBL" id="OR769223">
    <property type="protein sequence ID" value="WQJ53775.1"/>
    <property type="molecule type" value="Genomic_DNA"/>
</dbReference>
<evidence type="ECO:0000313" key="1">
    <source>
        <dbReference type="EMBL" id="WQJ53775.1"/>
    </source>
</evidence>
<evidence type="ECO:0000313" key="2">
    <source>
        <dbReference type="Proteomes" id="UP001358193"/>
    </source>
</evidence>
<dbReference type="Proteomes" id="UP001358193">
    <property type="component" value="Segment"/>
</dbReference>
<sequence>MNKKQLYESIMRSVSKEVKKVLNERYNRPCTSTVNIKVDVENYDLEIYLEDVLLNVELYCDSRFAGSQYSPTEEPSVSMEDVSFDESKYTDIEQDEIKKYIDDNWNDIENLAYDAYMQELDDMEAARDDDRYKCWKESQI</sequence>
<protein>
    <submittedName>
        <fullName evidence="1">Uncharacterized protein</fullName>
    </submittedName>
</protein>
<keyword evidence="2" id="KW-1185">Reference proteome</keyword>
<organism evidence="1 2">
    <name type="scientific">phage Lak_Megaphage_Sonny</name>
    <dbReference type="NCBI Taxonomy" id="3109229"/>
    <lineage>
        <taxon>Viruses</taxon>
        <taxon>Duplodnaviria</taxon>
        <taxon>Heunggongvirae</taxon>
        <taxon>Uroviricota</taxon>
        <taxon>Caudoviricetes</taxon>
        <taxon>Caudoviricetes code 15 clade</taxon>
    </lineage>
</organism>
<accession>A0ABZ0Z6M4</accession>
<reference evidence="1 2" key="1">
    <citation type="submission" date="2023-11" db="EMBL/GenBank/DDBJ databases">
        <authorList>
            <person name="Cook R."/>
            <person name="Crisci M."/>
            <person name="Pye H."/>
            <person name="Adriaenssens E."/>
            <person name="Santini J."/>
        </authorList>
    </citation>
    <scope>NUCLEOTIDE SEQUENCE [LARGE SCALE GENOMIC DNA]</scope>
    <source>
        <strain evidence="1">Lak_Megaphage_Sonny</strain>
    </source>
</reference>
<name>A0ABZ0Z6M4_9CAUD</name>
<proteinExistence type="predicted"/>